<reference evidence="10" key="1">
    <citation type="journal article" date="2021" name="Microb. Physiol.">
        <title>Proteogenomic Insights into the Physiology of Marine, Sulfate-Reducing, Filamentous Desulfonema limicola and Desulfonema magnum.</title>
        <authorList>
            <person name="Schnaars V."/>
            <person name="Wohlbrand L."/>
            <person name="Scheve S."/>
            <person name="Hinrichs C."/>
            <person name="Reinhardt R."/>
            <person name="Rabus R."/>
        </authorList>
    </citation>
    <scope>NUCLEOTIDE SEQUENCE</scope>
    <source>
        <strain evidence="10">4be13</strain>
    </source>
</reference>
<feature type="transmembrane region" description="Helical" evidence="8">
    <location>
        <begin position="226"/>
        <end position="244"/>
    </location>
</feature>
<dbReference type="InterPro" id="IPR042094">
    <property type="entry name" value="T2SS_GspF_sf"/>
</dbReference>
<feature type="transmembrane region" description="Helical" evidence="8">
    <location>
        <begin position="378"/>
        <end position="399"/>
    </location>
</feature>
<gene>
    <name evidence="10" type="primary">pilC</name>
    <name evidence="10" type="ORF">dnm_083070</name>
</gene>
<dbReference type="PRINTS" id="PR00812">
    <property type="entry name" value="BCTERIALGSPF"/>
</dbReference>
<sequence>MADVKEYLWKGKDPKRNKTFKGKMEATDERPVEAYLKKRGIINYSIKEKPKDPFENIAFLQPKVETKDVIVWCRQFSTMIDAGLPIIQCLDILSSQAENPTFKKVLKDIKVSVESGNTLAESLKKYPDQFDELFANMVEAGETGGILDTILRRLSEHMEKAAKLKAQVKSAMMYPIITMCVAFIVVMVLLVFVIPVFQDMFAGLGGELPALTQVVVDMSEFAKKNFLFIGVGLAGFIITLKKVYKTEKGHIVIDDLMLSIPVMGMLIRKIAVAKFTRTMGTMLQSGVAILDALEIVAKTAGHKTVEATIYDVRAAISEGRTMADPLEESGVFPSMVCQMISVGEATGALDIMLEKIADFYDDEVDEAVTGMTEMIEPLMMVFLGGTIGTLVVAMYLPIFSMAGAV</sequence>
<evidence type="ECO:0000256" key="6">
    <source>
        <dbReference type="ARBA" id="ARBA00022989"/>
    </source>
</evidence>
<dbReference type="Gene3D" id="1.20.81.30">
    <property type="entry name" value="Type II secretion system (T2SS), domain F"/>
    <property type="match status" value="2"/>
</dbReference>
<dbReference type="FunFam" id="1.20.81.30:FF:000001">
    <property type="entry name" value="Type II secretion system protein F"/>
    <property type="match status" value="2"/>
</dbReference>
<proteinExistence type="inferred from homology"/>
<name>A0A975GSM9_9BACT</name>
<comment type="similarity">
    <text evidence="2">Belongs to the GSP F family.</text>
</comment>
<dbReference type="GO" id="GO:0015628">
    <property type="term" value="P:protein secretion by the type II secretion system"/>
    <property type="evidence" value="ECO:0007669"/>
    <property type="project" value="TreeGrafter"/>
</dbReference>
<evidence type="ECO:0000256" key="5">
    <source>
        <dbReference type="ARBA" id="ARBA00022692"/>
    </source>
</evidence>
<dbReference type="KEGG" id="dmm:dnm_083070"/>
<keyword evidence="3" id="KW-1003">Cell membrane</keyword>
<evidence type="ECO:0000256" key="3">
    <source>
        <dbReference type="ARBA" id="ARBA00022475"/>
    </source>
</evidence>
<dbReference type="GO" id="GO:0005886">
    <property type="term" value="C:plasma membrane"/>
    <property type="evidence" value="ECO:0007669"/>
    <property type="project" value="UniProtKB-SubCell"/>
</dbReference>
<evidence type="ECO:0000259" key="9">
    <source>
        <dbReference type="Pfam" id="PF00482"/>
    </source>
</evidence>
<dbReference type="Pfam" id="PF00482">
    <property type="entry name" value="T2SSF"/>
    <property type="match status" value="2"/>
</dbReference>
<dbReference type="EMBL" id="CP061800">
    <property type="protein sequence ID" value="QTA92231.1"/>
    <property type="molecule type" value="Genomic_DNA"/>
</dbReference>
<keyword evidence="5 8" id="KW-0812">Transmembrane</keyword>
<dbReference type="InterPro" id="IPR018076">
    <property type="entry name" value="T2SS_GspF_dom"/>
</dbReference>
<keyword evidence="6 8" id="KW-1133">Transmembrane helix</keyword>
<dbReference type="RefSeq" id="WP_207679677.1">
    <property type="nucleotide sequence ID" value="NZ_CP061800.1"/>
</dbReference>
<evidence type="ECO:0000256" key="1">
    <source>
        <dbReference type="ARBA" id="ARBA00004429"/>
    </source>
</evidence>
<dbReference type="PANTHER" id="PTHR30012:SF7">
    <property type="entry name" value="PROTEIN TRANSPORT PROTEIN HOFC HOMOLOG"/>
    <property type="match status" value="1"/>
</dbReference>
<evidence type="ECO:0000256" key="7">
    <source>
        <dbReference type="ARBA" id="ARBA00023136"/>
    </source>
</evidence>
<evidence type="ECO:0000256" key="2">
    <source>
        <dbReference type="ARBA" id="ARBA00005745"/>
    </source>
</evidence>
<comment type="subcellular location">
    <subcellularLocation>
        <location evidence="1">Cell inner membrane</location>
        <topology evidence="1">Multi-pass membrane protein</topology>
    </subcellularLocation>
</comment>
<evidence type="ECO:0000256" key="8">
    <source>
        <dbReference type="SAM" id="Phobius"/>
    </source>
</evidence>
<keyword evidence="4" id="KW-0997">Cell inner membrane</keyword>
<evidence type="ECO:0000256" key="4">
    <source>
        <dbReference type="ARBA" id="ARBA00022519"/>
    </source>
</evidence>
<dbReference type="Proteomes" id="UP000663722">
    <property type="component" value="Chromosome"/>
</dbReference>
<evidence type="ECO:0000313" key="11">
    <source>
        <dbReference type="Proteomes" id="UP000663722"/>
    </source>
</evidence>
<dbReference type="AlphaFoldDB" id="A0A975GSM9"/>
<keyword evidence="7 8" id="KW-0472">Membrane</keyword>
<feature type="domain" description="Type II secretion system protein GspF" evidence="9">
    <location>
        <begin position="72"/>
        <end position="195"/>
    </location>
</feature>
<feature type="domain" description="Type II secretion system protein GspF" evidence="9">
    <location>
        <begin position="275"/>
        <end position="397"/>
    </location>
</feature>
<accession>A0A975GSM9</accession>
<organism evidence="10 11">
    <name type="scientific">Desulfonema magnum</name>
    <dbReference type="NCBI Taxonomy" id="45655"/>
    <lineage>
        <taxon>Bacteria</taxon>
        <taxon>Pseudomonadati</taxon>
        <taxon>Thermodesulfobacteriota</taxon>
        <taxon>Desulfobacteria</taxon>
        <taxon>Desulfobacterales</taxon>
        <taxon>Desulfococcaceae</taxon>
        <taxon>Desulfonema</taxon>
    </lineage>
</organism>
<keyword evidence="11" id="KW-1185">Reference proteome</keyword>
<dbReference type="InterPro" id="IPR003004">
    <property type="entry name" value="GspF/PilC"/>
</dbReference>
<protein>
    <submittedName>
        <fullName evidence="10">Type 4 fimbrial assembly protein</fullName>
    </submittedName>
</protein>
<dbReference type="PANTHER" id="PTHR30012">
    <property type="entry name" value="GENERAL SECRETION PATHWAY PROTEIN"/>
    <property type="match status" value="1"/>
</dbReference>
<feature type="transmembrane region" description="Helical" evidence="8">
    <location>
        <begin position="173"/>
        <end position="197"/>
    </location>
</feature>
<evidence type="ECO:0000313" key="10">
    <source>
        <dbReference type="EMBL" id="QTA92231.1"/>
    </source>
</evidence>